<feature type="non-terminal residue" evidence="2">
    <location>
        <position position="157"/>
    </location>
</feature>
<dbReference type="Proteomes" id="UP000228934">
    <property type="component" value="Unassembled WGS sequence"/>
</dbReference>
<proteinExistence type="predicted"/>
<feature type="non-terminal residue" evidence="2">
    <location>
        <position position="1"/>
    </location>
</feature>
<sequence>KFQLGRLSSLARLFKKSSGPAYGLWCHLRHTYSQEVAGTEAQELQAGTQEPQAAGTGTSNWLAGTGTSDWVHRNFKLDSRQRFRGGRKDPSSTHLLKLWLRWTSWAERDTVSSYSIIETESTASPPRALSPLDSLDRMDPISKGSTSSRVGVGKTSG</sequence>
<accession>A0A2G9RR37</accession>
<feature type="region of interest" description="Disordered" evidence="1">
    <location>
        <begin position="118"/>
        <end position="157"/>
    </location>
</feature>
<keyword evidence="3" id="KW-1185">Reference proteome</keyword>
<evidence type="ECO:0000313" key="3">
    <source>
        <dbReference type="Proteomes" id="UP000228934"/>
    </source>
</evidence>
<dbReference type="EMBL" id="KV934745">
    <property type="protein sequence ID" value="PIO29691.1"/>
    <property type="molecule type" value="Genomic_DNA"/>
</dbReference>
<reference evidence="3" key="1">
    <citation type="journal article" date="2017" name="Nat. Commun.">
        <title>The North American bullfrog draft genome provides insight into hormonal regulation of long noncoding RNA.</title>
        <authorList>
            <person name="Hammond S.A."/>
            <person name="Warren R.L."/>
            <person name="Vandervalk B.P."/>
            <person name="Kucuk E."/>
            <person name="Khan H."/>
            <person name="Gibb E.A."/>
            <person name="Pandoh P."/>
            <person name="Kirk H."/>
            <person name="Zhao Y."/>
            <person name="Jones M."/>
            <person name="Mungall A.J."/>
            <person name="Coope R."/>
            <person name="Pleasance S."/>
            <person name="Moore R.A."/>
            <person name="Holt R.A."/>
            <person name="Round J.M."/>
            <person name="Ohora S."/>
            <person name="Walle B.V."/>
            <person name="Veldhoen N."/>
            <person name="Helbing C.C."/>
            <person name="Birol I."/>
        </authorList>
    </citation>
    <scope>NUCLEOTIDE SEQUENCE [LARGE SCALE GENOMIC DNA]</scope>
</reference>
<evidence type="ECO:0000313" key="2">
    <source>
        <dbReference type="EMBL" id="PIO29691.1"/>
    </source>
</evidence>
<evidence type="ECO:0000256" key="1">
    <source>
        <dbReference type="SAM" id="MobiDB-lite"/>
    </source>
</evidence>
<dbReference type="AlphaFoldDB" id="A0A2G9RR37"/>
<gene>
    <name evidence="2" type="ORF">AB205_0107470</name>
</gene>
<feature type="compositionally biased region" description="Polar residues" evidence="1">
    <location>
        <begin position="143"/>
        <end position="157"/>
    </location>
</feature>
<organism evidence="2 3">
    <name type="scientific">Aquarana catesbeiana</name>
    <name type="common">American bullfrog</name>
    <name type="synonym">Rana catesbeiana</name>
    <dbReference type="NCBI Taxonomy" id="8400"/>
    <lineage>
        <taxon>Eukaryota</taxon>
        <taxon>Metazoa</taxon>
        <taxon>Chordata</taxon>
        <taxon>Craniata</taxon>
        <taxon>Vertebrata</taxon>
        <taxon>Euteleostomi</taxon>
        <taxon>Amphibia</taxon>
        <taxon>Batrachia</taxon>
        <taxon>Anura</taxon>
        <taxon>Neobatrachia</taxon>
        <taxon>Ranoidea</taxon>
        <taxon>Ranidae</taxon>
        <taxon>Aquarana</taxon>
    </lineage>
</organism>
<protein>
    <submittedName>
        <fullName evidence="2">Uncharacterized protein</fullName>
    </submittedName>
</protein>
<name>A0A2G9RR37_AQUCT</name>